<feature type="transmembrane region" description="Helical" evidence="14">
    <location>
        <begin position="92"/>
        <end position="118"/>
    </location>
</feature>
<evidence type="ECO:0000256" key="3">
    <source>
        <dbReference type="ARBA" id="ARBA00022692"/>
    </source>
</evidence>
<organism evidence="15 16">
    <name type="scientific">Cloeon dipterum</name>
    <dbReference type="NCBI Taxonomy" id="197152"/>
    <lineage>
        <taxon>Eukaryota</taxon>
        <taxon>Metazoa</taxon>
        <taxon>Ecdysozoa</taxon>
        <taxon>Arthropoda</taxon>
        <taxon>Hexapoda</taxon>
        <taxon>Insecta</taxon>
        <taxon>Pterygota</taxon>
        <taxon>Palaeoptera</taxon>
        <taxon>Ephemeroptera</taxon>
        <taxon>Pisciforma</taxon>
        <taxon>Baetidae</taxon>
        <taxon>Cloeon</taxon>
    </lineage>
</organism>
<evidence type="ECO:0000313" key="16">
    <source>
        <dbReference type="Proteomes" id="UP000494165"/>
    </source>
</evidence>
<keyword evidence="16" id="KW-1185">Reference proteome</keyword>
<reference evidence="15 16" key="1">
    <citation type="submission" date="2020-04" db="EMBL/GenBank/DDBJ databases">
        <authorList>
            <person name="Alioto T."/>
            <person name="Alioto T."/>
            <person name="Gomez Garrido J."/>
        </authorList>
    </citation>
    <scope>NUCLEOTIDE SEQUENCE [LARGE SCALE GENOMIC DNA]</scope>
</reference>
<keyword evidence="7" id="KW-0443">Lipid metabolism</keyword>
<evidence type="ECO:0000256" key="8">
    <source>
        <dbReference type="ARBA" id="ARBA00023136"/>
    </source>
</evidence>
<dbReference type="Pfam" id="PF00106">
    <property type="entry name" value="adh_short"/>
    <property type="match status" value="1"/>
</dbReference>
<evidence type="ECO:0000256" key="9">
    <source>
        <dbReference type="ARBA" id="ARBA00059620"/>
    </source>
</evidence>
<evidence type="ECO:0000256" key="13">
    <source>
        <dbReference type="SAM" id="MobiDB-lite"/>
    </source>
</evidence>
<evidence type="ECO:0000256" key="6">
    <source>
        <dbReference type="ARBA" id="ARBA00023002"/>
    </source>
</evidence>
<dbReference type="OrthoDB" id="10253736at2759"/>
<comment type="function">
    <text evidence="9">Catalyzes the reduction of all-trans-retinal to all-trans-retinol in the presence of NADPH.</text>
</comment>
<dbReference type="Proteomes" id="UP000494165">
    <property type="component" value="Unassembled WGS sequence"/>
</dbReference>
<keyword evidence="6" id="KW-0560">Oxidoreductase</keyword>
<dbReference type="PANTHER" id="PTHR24322:SF729">
    <property type="entry name" value="MIP05442P"/>
    <property type="match status" value="1"/>
</dbReference>
<feature type="region of interest" description="Disordered" evidence="13">
    <location>
        <begin position="60"/>
        <end position="83"/>
    </location>
</feature>
<evidence type="ECO:0000256" key="5">
    <source>
        <dbReference type="ARBA" id="ARBA00022989"/>
    </source>
</evidence>
<dbReference type="PRINTS" id="PR00080">
    <property type="entry name" value="SDRFAMILY"/>
</dbReference>
<gene>
    <name evidence="15" type="ORF">CLODIP_2_CD03325</name>
</gene>
<keyword evidence="3 14" id="KW-0812">Transmembrane</keyword>
<evidence type="ECO:0000256" key="4">
    <source>
        <dbReference type="ARBA" id="ARBA00022857"/>
    </source>
</evidence>
<dbReference type="InterPro" id="IPR036291">
    <property type="entry name" value="NAD(P)-bd_dom_sf"/>
</dbReference>
<comment type="caution">
    <text evidence="15">The sequence shown here is derived from an EMBL/GenBank/DDBJ whole genome shotgun (WGS) entry which is preliminary data.</text>
</comment>
<evidence type="ECO:0000256" key="11">
    <source>
        <dbReference type="ARBA" id="ARBA00082544"/>
    </source>
</evidence>
<sequence length="398" mass="44398">MKYCPGNCGLTEWMNCEVRRRKQLQSVSCRGPSSTQQSVRYSQSCSFSMIPSVQVHPRKMVAAPHSQSRGGGGSTSDNTSNRNRMESQGARLLLDLFLFLLTSVYYVLEACVLTLLPLRFRCDPDRLRGQVALVTGGAGGVGRFLCVKLAQRGTTVVVWDVNAEGIKETVKAVQAAGGKAVGYVCDLSSRASIYETAEKVKKEVGKVDIVVNNAAMLNCKLMLDIEDEKIERTFDVNILAHFWMAKAFLPEMISSQRGHIVTVASVTGILGTYKCSDYSATKFAACGFHEVLYTELQVEKKTGVDCTLVCPYHINTPMFQGVKPRLRPCLEPEYVAEKIVLAILKKENFVILPNILRWFFPVKFFLPAKMCWSLMYNVLQTPQAMMKFNGHEEKSKIN</sequence>
<evidence type="ECO:0000256" key="14">
    <source>
        <dbReference type="SAM" id="Phobius"/>
    </source>
</evidence>
<dbReference type="PRINTS" id="PR00081">
    <property type="entry name" value="GDHRDH"/>
</dbReference>
<dbReference type="EMBL" id="CADEPI010000004">
    <property type="protein sequence ID" value="CAB3360803.1"/>
    <property type="molecule type" value="Genomic_DNA"/>
</dbReference>
<evidence type="ECO:0000256" key="1">
    <source>
        <dbReference type="ARBA" id="ARBA00004141"/>
    </source>
</evidence>
<name>A0A8S1C100_9INSE</name>
<dbReference type="Gene3D" id="3.40.50.720">
    <property type="entry name" value="NAD(P)-binding Rossmann-like Domain"/>
    <property type="match status" value="1"/>
</dbReference>
<evidence type="ECO:0000256" key="7">
    <source>
        <dbReference type="ARBA" id="ARBA00023098"/>
    </source>
</evidence>
<comment type="similarity">
    <text evidence="2 12">Belongs to the short-chain dehydrogenases/reductases (SDR) family.</text>
</comment>
<proteinExistence type="inferred from homology"/>
<dbReference type="GO" id="GO:0016020">
    <property type="term" value="C:membrane"/>
    <property type="evidence" value="ECO:0007669"/>
    <property type="project" value="UniProtKB-SubCell"/>
</dbReference>
<dbReference type="GO" id="GO:0052650">
    <property type="term" value="F:all-trans-retinol dehydrogenase (NADP+) activity"/>
    <property type="evidence" value="ECO:0007669"/>
    <property type="project" value="UniProtKB-ARBA"/>
</dbReference>
<dbReference type="GO" id="GO:0005811">
    <property type="term" value="C:lipid droplet"/>
    <property type="evidence" value="ECO:0007669"/>
    <property type="project" value="TreeGrafter"/>
</dbReference>
<keyword evidence="5 14" id="KW-1133">Transmembrane helix</keyword>
<dbReference type="PANTHER" id="PTHR24322">
    <property type="entry name" value="PKSB"/>
    <property type="match status" value="1"/>
</dbReference>
<dbReference type="CDD" id="cd05339">
    <property type="entry name" value="17beta-HSDXI-like_SDR_c"/>
    <property type="match status" value="1"/>
</dbReference>
<dbReference type="SUPFAM" id="SSF51735">
    <property type="entry name" value="NAD(P)-binding Rossmann-fold domains"/>
    <property type="match status" value="1"/>
</dbReference>
<evidence type="ECO:0000256" key="2">
    <source>
        <dbReference type="ARBA" id="ARBA00006484"/>
    </source>
</evidence>
<protein>
    <recommendedName>
        <fullName evidence="10">Short-chain dehydrogenase/reductase 3</fullName>
    </recommendedName>
    <alternativeName>
        <fullName evidence="11">Retinal short-chain dehydrogenase/reductase 1</fullName>
    </alternativeName>
</protein>
<accession>A0A8S1C100</accession>
<evidence type="ECO:0000256" key="12">
    <source>
        <dbReference type="RuleBase" id="RU000363"/>
    </source>
</evidence>
<comment type="subcellular location">
    <subcellularLocation>
        <location evidence="1">Membrane</location>
        <topology evidence="1">Multi-pass membrane protein</topology>
    </subcellularLocation>
</comment>
<keyword evidence="4" id="KW-0521">NADP</keyword>
<keyword evidence="8 14" id="KW-0472">Membrane</keyword>
<dbReference type="AlphaFoldDB" id="A0A8S1C100"/>
<evidence type="ECO:0000256" key="10">
    <source>
        <dbReference type="ARBA" id="ARBA00068717"/>
    </source>
</evidence>
<evidence type="ECO:0000313" key="15">
    <source>
        <dbReference type="EMBL" id="CAB3360803.1"/>
    </source>
</evidence>
<dbReference type="InterPro" id="IPR002347">
    <property type="entry name" value="SDR_fam"/>
</dbReference>
<dbReference type="FunFam" id="3.40.50.720:FF:000131">
    <property type="entry name" value="Short-chain dehydrogenase/reductase 3"/>
    <property type="match status" value="1"/>
</dbReference>